<evidence type="ECO:0000259" key="3">
    <source>
        <dbReference type="Pfam" id="PF20237"/>
    </source>
</evidence>
<gene>
    <name evidence="4" type="ORF">LSUE1_G006740</name>
</gene>
<evidence type="ECO:0000256" key="1">
    <source>
        <dbReference type="SAM" id="MobiDB-lite"/>
    </source>
</evidence>
<feature type="transmembrane region" description="Helical" evidence="2">
    <location>
        <begin position="168"/>
        <end position="188"/>
    </location>
</feature>
<feature type="transmembrane region" description="Helical" evidence="2">
    <location>
        <begin position="200"/>
        <end position="222"/>
    </location>
</feature>
<dbReference type="Proteomes" id="UP000469558">
    <property type="component" value="Unassembled WGS sequence"/>
</dbReference>
<dbReference type="AlphaFoldDB" id="A0A8T9CFE8"/>
<dbReference type="InterPro" id="IPR046529">
    <property type="entry name" value="DUF6594"/>
</dbReference>
<accession>A0A8T9CFE8</accession>
<feature type="domain" description="DUF6594" evidence="3">
    <location>
        <begin position="2"/>
        <end position="240"/>
    </location>
</feature>
<evidence type="ECO:0000313" key="4">
    <source>
        <dbReference type="EMBL" id="TVY81533.1"/>
    </source>
</evidence>
<keyword evidence="2" id="KW-0812">Transmembrane</keyword>
<keyword evidence="2" id="KW-0472">Membrane</keyword>
<organism evidence="4 5">
    <name type="scientific">Lachnellula suecica</name>
    <dbReference type="NCBI Taxonomy" id="602035"/>
    <lineage>
        <taxon>Eukaryota</taxon>
        <taxon>Fungi</taxon>
        <taxon>Dikarya</taxon>
        <taxon>Ascomycota</taxon>
        <taxon>Pezizomycotina</taxon>
        <taxon>Leotiomycetes</taxon>
        <taxon>Helotiales</taxon>
        <taxon>Lachnaceae</taxon>
        <taxon>Lachnellula</taxon>
    </lineage>
</organism>
<evidence type="ECO:0000256" key="2">
    <source>
        <dbReference type="SAM" id="Phobius"/>
    </source>
</evidence>
<dbReference type="PANTHER" id="PTHR34502">
    <property type="entry name" value="DUF6594 DOMAIN-CONTAINING PROTEIN-RELATED"/>
    <property type="match status" value="1"/>
</dbReference>
<evidence type="ECO:0000313" key="5">
    <source>
        <dbReference type="Proteomes" id="UP000469558"/>
    </source>
</evidence>
<feature type="region of interest" description="Disordered" evidence="1">
    <location>
        <begin position="123"/>
        <end position="156"/>
    </location>
</feature>
<protein>
    <recommendedName>
        <fullName evidence="3">DUF6594 domain-containing protein</fullName>
    </recommendedName>
</protein>
<dbReference type="PANTHER" id="PTHR34502:SF5">
    <property type="entry name" value="DUF6594 DOMAIN-CONTAINING PROTEIN"/>
    <property type="match status" value="1"/>
</dbReference>
<dbReference type="Pfam" id="PF20237">
    <property type="entry name" value="DUF6594"/>
    <property type="match status" value="1"/>
</dbReference>
<feature type="transmembrane region" description="Helical" evidence="2">
    <location>
        <begin position="228"/>
        <end position="251"/>
    </location>
</feature>
<dbReference type="EMBL" id="QGMK01000463">
    <property type="protein sequence ID" value="TVY81533.1"/>
    <property type="molecule type" value="Genomic_DNA"/>
</dbReference>
<keyword evidence="2" id="KW-1133">Transmembrane helix</keyword>
<sequence>MRGLLKEYNEALLQYTQLSALPEPENYNMKSLRMWLRNPDAGDFCISGTGEQDTWGALYDEEAEEPFLFRQFLTLLGRLLWPKPPEKGDWDLVATRPPRKIDGFTRWVADEFVPFHHNVSQYRKRRRSRRSNDVEKVQATSSVPVEKPKRRKKRDAHKTLVTYSEHSMLRFTSAFSTVAACLLPTIGITVLSKVHGTNNLLFCLAGFAVLFSVGLIFLTSAAVSRVEIFTATAAFSAVLVVFISAPTQIVVS</sequence>
<dbReference type="OrthoDB" id="5342093at2759"/>
<keyword evidence="5" id="KW-1185">Reference proteome</keyword>
<reference evidence="4 5" key="1">
    <citation type="submission" date="2018-05" db="EMBL/GenBank/DDBJ databases">
        <title>Genome sequencing and assembly of the regulated plant pathogen Lachnellula willkommii and related sister species for the development of diagnostic species identification markers.</title>
        <authorList>
            <person name="Giroux E."/>
            <person name="Bilodeau G."/>
        </authorList>
    </citation>
    <scope>NUCLEOTIDE SEQUENCE [LARGE SCALE GENOMIC DNA]</scope>
    <source>
        <strain evidence="4 5">CBS 268.59</strain>
    </source>
</reference>
<proteinExistence type="predicted"/>
<comment type="caution">
    <text evidence="4">The sequence shown here is derived from an EMBL/GenBank/DDBJ whole genome shotgun (WGS) entry which is preliminary data.</text>
</comment>
<name>A0A8T9CFE8_9HELO</name>